<dbReference type="InterPro" id="IPR029052">
    <property type="entry name" value="Metallo-depent_PP-like"/>
</dbReference>
<dbReference type="SUPFAM" id="SSF56300">
    <property type="entry name" value="Metallo-dependent phosphatases"/>
    <property type="match status" value="1"/>
</dbReference>
<accession>A0A9Q0WT16</accession>
<keyword evidence="8" id="KW-0378">Hydrolase</keyword>
<dbReference type="Gene3D" id="3.60.21.10">
    <property type="match status" value="1"/>
</dbReference>
<dbReference type="PANTHER" id="PTHR45778:SF7">
    <property type="entry name" value="PURPLE ACID PHOSPHATASE"/>
    <property type="match status" value="1"/>
</dbReference>
<dbReference type="CDD" id="cd00839">
    <property type="entry name" value="MPP_PAPs"/>
    <property type="match status" value="1"/>
</dbReference>
<dbReference type="InterPro" id="IPR041792">
    <property type="entry name" value="MPP_PAP"/>
</dbReference>
<feature type="domain" description="Calcineurin-like phosphoesterase" evidence="10">
    <location>
        <begin position="229"/>
        <end position="455"/>
    </location>
</feature>
<keyword evidence="5 8" id="KW-0732">Signal</keyword>
<gene>
    <name evidence="12" type="ORF">OIU74_018540</name>
</gene>
<dbReference type="GO" id="GO:0046872">
    <property type="term" value="F:metal ion binding"/>
    <property type="evidence" value="ECO:0007669"/>
    <property type="project" value="InterPro"/>
</dbReference>
<keyword evidence="6" id="KW-0862">Zinc</keyword>
<dbReference type="EMBL" id="JAPFFM010000002">
    <property type="protein sequence ID" value="KAJ6772338.1"/>
    <property type="molecule type" value="Genomic_DNA"/>
</dbReference>
<comment type="cofactor">
    <cofactor evidence="2">
        <name>Fe cation</name>
        <dbReference type="ChEBI" id="CHEBI:24875"/>
    </cofactor>
</comment>
<keyword evidence="9" id="KW-0472">Membrane</keyword>
<evidence type="ECO:0000259" key="10">
    <source>
        <dbReference type="Pfam" id="PF00149"/>
    </source>
</evidence>
<evidence type="ECO:0000313" key="13">
    <source>
        <dbReference type="Proteomes" id="UP001151752"/>
    </source>
</evidence>
<evidence type="ECO:0000256" key="6">
    <source>
        <dbReference type="ARBA" id="ARBA00022833"/>
    </source>
</evidence>
<evidence type="ECO:0000256" key="7">
    <source>
        <dbReference type="ARBA" id="ARBA00023180"/>
    </source>
</evidence>
<evidence type="ECO:0000256" key="5">
    <source>
        <dbReference type="ARBA" id="ARBA00022729"/>
    </source>
</evidence>
<evidence type="ECO:0000256" key="4">
    <source>
        <dbReference type="ARBA" id="ARBA00011738"/>
    </source>
</evidence>
<dbReference type="GO" id="GO:0003993">
    <property type="term" value="F:acid phosphatase activity"/>
    <property type="evidence" value="ECO:0007669"/>
    <property type="project" value="UniProtKB-EC"/>
</dbReference>
<dbReference type="InterPro" id="IPR025733">
    <property type="entry name" value="PAPs_C"/>
</dbReference>
<comment type="cofactor">
    <cofactor evidence="1">
        <name>Zn(2+)</name>
        <dbReference type="ChEBI" id="CHEBI:29105"/>
    </cofactor>
</comment>
<comment type="subunit">
    <text evidence="4">Homodimer.</text>
</comment>
<evidence type="ECO:0000256" key="2">
    <source>
        <dbReference type="ARBA" id="ARBA00001962"/>
    </source>
</evidence>
<feature type="chain" id="PRO_5040547194" description="Purple acid phosphatase" evidence="8">
    <location>
        <begin position="21"/>
        <end position="617"/>
    </location>
</feature>
<proteinExistence type="inferred from homology"/>
<feature type="transmembrane region" description="Helical" evidence="9">
    <location>
        <begin position="575"/>
        <end position="598"/>
    </location>
</feature>
<keyword evidence="9" id="KW-0812">Transmembrane</keyword>
<keyword evidence="9" id="KW-1133">Transmembrane helix</keyword>
<sequence>MMKLPLFLLLISLVTQTSLSEVTISVTPTTLQKSGDIVTISWSNVDSPSKLDWLGLYSPPDSPHDHFIGYKFLSSSPSWKSGSGSISLPITNLRSNYSFRIFHWTESEINPKLHDHDHNPLPGTAHLLAESDVAVFEPGHGPEQIHLAYTDVEDEMRVMFVVGDGEERSVEVGREGRGVEPRECGTCGEDLKKGVRYYYQVGSDSKGWSTTRSFVSRNGDSDETIAFLFGDMGTSTPYATFIRTQDESIATMKWILRDIEAIGDKHAFISHIGDISYARGYSWLWDHFFTQVEPVASKVPYHVCIGNHEYDWPLQPWKPDWAYAVYGTDGGGECGVPYSLKFNMPGNSSESTGTRAPATRNLYYSFDTGAVHFVYISTETNFVSGSSQYNFIKQDLESVNRSKTPFVVVQGHRPMYTSSNENRDAPMRNKMLEHLEPLFTKNNVTLALWGHVHRYERFCPVNNFICGSTWKGFPVHAVIGMAGQDWQPIWEPRADHPNDPIFPQPAMSMYRGGEFGYTKLVATKEKLTLTYVGNHDGQIHDMVEILASGEVLSGDDSFGVDGGARTGVVDSTFSWYVKGASVLVLGVFVGYILGYASFSMKKNGNRPSWTPVKSEET</sequence>
<evidence type="ECO:0000256" key="8">
    <source>
        <dbReference type="RuleBase" id="RU361203"/>
    </source>
</evidence>
<feature type="signal peptide" evidence="8">
    <location>
        <begin position="1"/>
        <end position="20"/>
    </location>
</feature>
<keyword evidence="13" id="KW-1185">Reference proteome</keyword>
<feature type="domain" description="Purple acid phosphatase C-terminal" evidence="11">
    <location>
        <begin position="474"/>
        <end position="541"/>
    </location>
</feature>
<dbReference type="AlphaFoldDB" id="A0A9Q0WT16"/>
<keyword evidence="7" id="KW-0325">Glycoprotein</keyword>
<dbReference type="Pfam" id="PF14008">
    <property type="entry name" value="Metallophos_C"/>
    <property type="match status" value="1"/>
</dbReference>
<reference evidence="12" key="2">
    <citation type="journal article" date="2023" name="Int. J. Mol. Sci.">
        <title>De Novo Assembly and Annotation of 11 Diverse Shrub Willow (Salix) Genomes Reveals Novel Gene Organization in Sex-Linked Regions.</title>
        <authorList>
            <person name="Hyden B."/>
            <person name="Feng K."/>
            <person name="Yates T.B."/>
            <person name="Jawdy S."/>
            <person name="Cereghino C."/>
            <person name="Smart L.B."/>
            <person name="Muchero W."/>
        </authorList>
    </citation>
    <scope>NUCLEOTIDE SEQUENCE</scope>
    <source>
        <tissue evidence="12">Shoot tip</tissue>
    </source>
</reference>
<name>A0A9Q0WT16_9ROSI</name>
<comment type="catalytic activity">
    <reaction evidence="8">
        <text>a phosphate monoester + H2O = an alcohol + phosphate</text>
        <dbReference type="Rhea" id="RHEA:15017"/>
        <dbReference type="ChEBI" id="CHEBI:15377"/>
        <dbReference type="ChEBI" id="CHEBI:30879"/>
        <dbReference type="ChEBI" id="CHEBI:43474"/>
        <dbReference type="ChEBI" id="CHEBI:67140"/>
        <dbReference type="EC" id="3.1.3.2"/>
    </reaction>
</comment>
<dbReference type="SUPFAM" id="SSF49363">
    <property type="entry name" value="Purple acid phosphatase, N-terminal domain"/>
    <property type="match status" value="1"/>
</dbReference>
<organism evidence="12 13">
    <name type="scientific">Salix koriyanagi</name>
    <dbReference type="NCBI Taxonomy" id="2511006"/>
    <lineage>
        <taxon>Eukaryota</taxon>
        <taxon>Viridiplantae</taxon>
        <taxon>Streptophyta</taxon>
        <taxon>Embryophyta</taxon>
        <taxon>Tracheophyta</taxon>
        <taxon>Spermatophyta</taxon>
        <taxon>Magnoliopsida</taxon>
        <taxon>eudicotyledons</taxon>
        <taxon>Gunneridae</taxon>
        <taxon>Pentapetalae</taxon>
        <taxon>rosids</taxon>
        <taxon>fabids</taxon>
        <taxon>Malpighiales</taxon>
        <taxon>Salicaceae</taxon>
        <taxon>Saliceae</taxon>
        <taxon>Salix</taxon>
    </lineage>
</organism>
<comment type="caution">
    <text evidence="12">The sequence shown here is derived from an EMBL/GenBank/DDBJ whole genome shotgun (WGS) entry which is preliminary data.</text>
</comment>
<evidence type="ECO:0000256" key="9">
    <source>
        <dbReference type="SAM" id="Phobius"/>
    </source>
</evidence>
<dbReference type="InterPro" id="IPR004843">
    <property type="entry name" value="Calcineurin-like_PHP"/>
</dbReference>
<evidence type="ECO:0000256" key="1">
    <source>
        <dbReference type="ARBA" id="ARBA00001947"/>
    </source>
</evidence>
<evidence type="ECO:0000313" key="12">
    <source>
        <dbReference type="EMBL" id="KAJ6772338.1"/>
    </source>
</evidence>
<dbReference type="Proteomes" id="UP001151752">
    <property type="component" value="Chromosome 10"/>
</dbReference>
<protein>
    <recommendedName>
        <fullName evidence="8">Purple acid phosphatase</fullName>
        <ecNumber evidence="8">3.1.3.2</ecNumber>
    </recommendedName>
</protein>
<dbReference type="Pfam" id="PF00149">
    <property type="entry name" value="Metallophos"/>
    <property type="match status" value="1"/>
</dbReference>
<evidence type="ECO:0000259" key="11">
    <source>
        <dbReference type="Pfam" id="PF14008"/>
    </source>
</evidence>
<dbReference type="EC" id="3.1.3.2" evidence="8"/>
<comment type="similarity">
    <text evidence="3 8">Belongs to the metallophosphoesterase superfamily. Purple acid phosphatase family.</text>
</comment>
<evidence type="ECO:0000256" key="3">
    <source>
        <dbReference type="ARBA" id="ARBA00008723"/>
    </source>
</evidence>
<dbReference type="InterPro" id="IPR008963">
    <property type="entry name" value="Purple_acid_Pase-like_N"/>
</dbReference>
<dbReference type="PANTHER" id="PTHR45778">
    <property type="entry name" value="PURPLE ACID PHOSPHATASE-RELATED"/>
    <property type="match status" value="1"/>
</dbReference>
<reference evidence="12" key="1">
    <citation type="submission" date="2022-11" db="EMBL/GenBank/DDBJ databases">
        <authorList>
            <person name="Hyden B.L."/>
            <person name="Feng K."/>
            <person name="Yates T."/>
            <person name="Jawdy S."/>
            <person name="Smart L.B."/>
            <person name="Muchero W."/>
        </authorList>
    </citation>
    <scope>NUCLEOTIDE SEQUENCE</scope>
    <source>
        <tissue evidence="12">Shoot tip</tissue>
    </source>
</reference>